<dbReference type="Pfam" id="PF13439">
    <property type="entry name" value="Glyco_transf_4"/>
    <property type="match status" value="1"/>
</dbReference>
<dbReference type="Gene3D" id="3.40.50.2000">
    <property type="entry name" value="Glycogen Phosphorylase B"/>
    <property type="match status" value="2"/>
</dbReference>
<name>A0A9X3TZX4_9PROT</name>
<accession>A0A9X3TZX4</accession>
<keyword evidence="3" id="KW-1185">Reference proteome</keyword>
<evidence type="ECO:0000313" key="2">
    <source>
        <dbReference type="EMBL" id="MDA5194815.1"/>
    </source>
</evidence>
<dbReference type="Pfam" id="PF13692">
    <property type="entry name" value="Glyco_trans_1_4"/>
    <property type="match status" value="1"/>
</dbReference>
<dbReference type="EMBL" id="JANWOI010000004">
    <property type="protein sequence ID" value="MDA5194815.1"/>
    <property type="molecule type" value="Genomic_DNA"/>
</dbReference>
<sequence length="344" mass="37785">MTKRVIIVTDAWAPQINGVVRTLEATARELARLGHEVTFITPQSFKSLPCPTYPEIRLSLPLFGQFTRVMEAALGDQEDRYIHISTEGPLGLAARAYCLRHGLKFTTAYHTKFPEYVEARFHLPISWTYRFIRWFHRPSAAIMCATAGVAQDLAQHGILHSCRWSRGVDVEHYNPGRRLTAKLPPEFLALPKPVLLYVGRVAVEKNIEAFLDCEAPGSKVVVGAGPQLASLRARYPEVLFLGPRYGDELADLYAASDVFVFPSRTDTFGLVLLEALASGTPVAAYPVTGPLDVIGAGPAGCLDSDLGQAIVGALRRRREDCRAHALSQSWDACARQFLGNLVGA</sequence>
<evidence type="ECO:0000313" key="3">
    <source>
        <dbReference type="Proteomes" id="UP001141619"/>
    </source>
</evidence>
<dbReference type="InterPro" id="IPR028098">
    <property type="entry name" value="Glyco_trans_4-like_N"/>
</dbReference>
<protein>
    <submittedName>
        <fullName evidence="2">Glycosyltransferase family 1 protein</fullName>
    </submittedName>
</protein>
<gene>
    <name evidence="2" type="ORF">NYP16_12715</name>
</gene>
<dbReference type="RefSeq" id="WP_274944522.1">
    <property type="nucleotide sequence ID" value="NZ_JANWOI010000004.1"/>
</dbReference>
<reference evidence="2" key="1">
    <citation type="submission" date="2022-08" db="EMBL/GenBank/DDBJ databases">
        <authorList>
            <person name="Vandamme P."/>
            <person name="Hettiarachchi A."/>
            <person name="Peeters C."/>
            <person name="Cnockaert M."/>
            <person name="Carlier A."/>
        </authorList>
    </citation>
    <scope>NUCLEOTIDE SEQUENCE</scope>
    <source>
        <strain evidence="2">LMG 31809</strain>
    </source>
</reference>
<comment type="caution">
    <text evidence="2">The sequence shown here is derived from an EMBL/GenBank/DDBJ whole genome shotgun (WGS) entry which is preliminary data.</text>
</comment>
<dbReference type="Proteomes" id="UP001141619">
    <property type="component" value="Unassembled WGS sequence"/>
</dbReference>
<evidence type="ECO:0000259" key="1">
    <source>
        <dbReference type="Pfam" id="PF13439"/>
    </source>
</evidence>
<dbReference type="PANTHER" id="PTHR45947:SF3">
    <property type="entry name" value="SULFOQUINOVOSYL TRANSFERASE SQD2"/>
    <property type="match status" value="1"/>
</dbReference>
<dbReference type="PANTHER" id="PTHR45947">
    <property type="entry name" value="SULFOQUINOVOSYL TRANSFERASE SQD2"/>
    <property type="match status" value="1"/>
</dbReference>
<proteinExistence type="predicted"/>
<dbReference type="AlphaFoldDB" id="A0A9X3TZX4"/>
<reference evidence="2" key="2">
    <citation type="journal article" date="2023" name="Syst. Appl. Microbiol.">
        <title>Govania unica gen. nov., sp. nov., a rare biosphere bacterium that represents a novel family in the class Alphaproteobacteria.</title>
        <authorList>
            <person name="Vandamme P."/>
            <person name="Peeters C."/>
            <person name="Hettiarachchi A."/>
            <person name="Cnockaert M."/>
            <person name="Carlier A."/>
        </authorList>
    </citation>
    <scope>NUCLEOTIDE SEQUENCE</scope>
    <source>
        <strain evidence="2">LMG 31809</strain>
    </source>
</reference>
<dbReference type="CDD" id="cd03814">
    <property type="entry name" value="GT4-like"/>
    <property type="match status" value="1"/>
</dbReference>
<dbReference type="GO" id="GO:0016757">
    <property type="term" value="F:glycosyltransferase activity"/>
    <property type="evidence" value="ECO:0007669"/>
    <property type="project" value="UniProtKB-ARBA"/>
</dbReference>
<organism evidence="2 3">
    <name type="scientific">Govanella unica</name>
    <dbReference type="NCBI Taxonomy" id="2975056"/>
    <lineage>
        <taxon>Bacteria</taxon>
        <taxon>Pseudomonadati</taxon>
        <taxon>Pseudomonadota</taxon>
        <taxon>Alphaproteobacteria</taxon>
        <taxon>Emcibacterales</taxon>
        <taxon>Govanellaceae</taxon>
        <taxon>Govanella</taxon>
    </lineage>
</organism>
<dbReference type="InterPro" id="IPR050194">
    <property type="entry name" value="Glycosyltransferase_grp1"/>
</dbReference>
<dbReference type="SUPFAM" id="SSF53756">
    <property type="entry name" value="UDP-Glycosyltransferase/glycogen phosphorylase"/>
    <property type="match status" value="1"/>
</dbReference>
<feature type="domain" description="Glycosyltransferase subfamily 4-like N-terminal" evidence="1">
    <location>
        <begin position="16"/>
        <end position="171"/>
    </location>
</feature>